<dbReference type="AlphaFoldDB" id="A0A0F3GP34"/>
<proteinExistence type="predicted"/>
<name>A0A0F3GP34_9BACT</name>
<evidence type="ECO:0000313" key="3">
    <source>
        <dbReference type="Proteomes" id="UP000033423"/>
    </source>
</evidence>
<sequence length="234" mass="26841">MGYDVFLSYVRGDQEFADDLVSSLTKRNIRCWIDHKDLPLGLTWDDEIFKAITENPGLLMLVLLSEKTLLSKEVAREVRLADDNNVHIIPVRIKDVKLTGALAFRLNGKHRIDAFGIGIDSIAERISDVVKKNNIREEHKQGGKNEVLEPNINKYQPLREYLEKTPPDNRELTLSFKQIEEIINSPLPNASYRHTAWWANDVSGIHPNANAWLAAGWKRSKLNLDEKYVVFIRV</sequence>
<dbReference type="Gene3D" id="3.40.50.10140">
    <property type="entry name" value="Toll/interleukin-1 receptor homology (TIR) domain"/>
    <property type="match status" value="1"/>
</dbReference>
<gene>
    <name evidence="2" type="ORF">MBAV_004068</name>
</gene>
<dbReference type="GO" id="GO:0007165">
    <property type="term" value="P:signal transduction"/>
    <property type="evidence" value="ECO:0007669"/>
    <property type="project" value="InterPro"/>
</dbReference>
<feature type="domain" description="TIR" evidence="1">
    <location>
        <begin position="1"/>
        <end position="130"/>
    </location>
</feature>
<dbReference type="Proteomes" id="UP000033423">
    <property type="component" value="Unassembled WGS sequence"/>
</dbReference>
<accession>A0A0F3GP34</accession>
<dbReference type="InterPro" id="IPR000157">
    <property type="entry name" value="TIR_dom"/>
</dbReference>
<dbReference type="InterPro" id="IPR035897">
    <property type="entry name" value="Toll_tir_struct_dom_sf"/>
</dbReference>
<comment type="caution">
    <text evidence="2">The sequence shown here is derived from an EMBL/GenBank/DDBJ whole genome shotgun (WGS) entry which is preliminary data.</text>
</comment>
<dbReference type="Pfam" id="PF24698">
    <property type="entry name" value="DUF7662"/>
    <property type="match status" value="1"/>
</dbReference>
<dbReference type="PROSITE" id="PS50104">
    <property type="entry name" value="TIR"/>
    <property type="match status" value="1"/>
</dbReference>
<dbReference type="Pfam" id="PF13676">
    <property type="entry name" value="TIR_2"/>
    <property type="match status" value="1"/>
</dbReference>
<dbReference type="SUPFAM" id="SSF52200">
    <property type="entry name" value="Toll/Interleukin receptor TIR domain"/>
    <property type="match status" value="1"/>
</dbReference>
<organism evidence="2 3">
    <name type="scientific">Candidatus Magnetobacterium bavaricum</name>
    <dbReference type="NCBI Taxonomy" id="29290"/>
    <lineage>
        <taxon>Bacteria</taxon>
        <taxon>Pseudomonadati</taxon>
        <taxon>Nitrospirota</taxon>
        <taxon>Thermodesulfovibrionia</taxon>
        <taxon>Thermodesulfovibrionales</taxon>
        <taxon>Candidatus Magnetobacteriaceae</taxon>
        <taxon>Candidatus Magnetobacterium</taxon>
    </lineage>
</organism>
<protein>
    <submittedName>
        <fullName evidence="2">TIR protein</fullName>
    </submittedName>
</protein>
<evidence type="ECO:0000313" key="2">
    <source>
        <dbReference type="EMBL" id="KJU83744.1"/>
    </source>
</evidence>
<dbReference type="EMBL" id="LACI01001748">
    <property type="protein sequence ID" value="KJU83744.1"/>
    <property type="molecule type" value="Genomic_DNA"/>
</dbReference>
<keyword evidence="3" id="KW-1185">Reference proteome</keyword>
<evidence type="ECO:0000259" key="1">
    <source>
        <dbReference type="PROSITE" id="PS50104"/>
    </source>
</evidence>
<reference evidence="2 3" key="1">
    <citation type="submission" date="2015-02" db="EMBL/GenBank/DDBJ databases">
        <title>Single-cell genomics of uncultivated deep-branching MTB reveals a conserved set of magnetosome genes.</title>
        <authorList>
            <person name="Kolinko S."/>
            <person name="Richter M."/>
            <person name="Glockner F.O."/>
            <person name="Brachmann A."/>
            <person name="Schuler D."/>
        </authorList>
    </citation>
    <scope>NUCLEOTIDE SEQUENCE [LARGE SCALE GENOMIC DNA]</scope>
    <source>
        <strain evidence="2">TM-1</strain>
    </source>
</reference>
<dbReference type="InterPro" id="IPR056079">
    <property type="entry name" value="DUF7662"/>
</dbReference>